<sequence length="167" mass="17557">MSTPAAPSPPTAASPSSASPSAASSPAASPTFDCQSVARVPTSRPARYGKQLASHMGRKTTASWDEATSTGELQFNREGPVTGVVTLSCQAQTLVMDLRSTAEHLPRLEQVAGIHLARFGCKDQLVVSWVRADGQPGTTQGPLTAAEMAQMRRPRPDSASEPTARQE</sequence>
<dbReference type="InterPro" id="IPR014543">
    <property type="entry name" value="UCP028291"/>
</dbReference>
<dbReference type="Pfam" id="PF09981">
    <property type="entry name" value="DUF2218"/>
    <property type="match status" value="1"/>
</dbReference>
<dbReference type="Proteomes" id="UP000234778">
    <property type="component" value="Unassembled WGS sequence"/>
</dbReference>
<feature type="compositionally biased region" description="Basic and acidic residues" evidence="1">
    <location>
        <begin position="154"/>
        <end position="167"/>
    </location>
</feature>
<gene>
    <name evidence="2" type="ORF">CYJ26_07105</name>
</gene>
<organism evidence="2 3">
    <name type="scientific">Actinomyces urogenitalis</name>
    <dbReference type="NCBI Taxonomy" id="103621"/>
    <lineage>
        <taxon>Bacteria</taxon>
        <taxon>Bacillati</taxon>
        <taxon>Actinomycetota</taxon>
        <taxon>Actinomycetes</taxon>
        <taxon>Actinomycetales</taxon>
        <taxon>Actinomycetaceae</taxon>
        <taxon>Actinomyces</taxon>
    </lineage>
</organism>
<dbReference type="EMBL" id="PKHA01000006">
    <property type="protein sequence ID" value="PKY98579.1"/>
    <property type="molecule type" value="Genomic_DNA"/>
</dbReference>
<feature type="region of interest" description="Disordered" evidence="1">
    <location>
        <begin position="136"/>
        <end position="167"/>
    </location>
</feature>
<evidence type="ECO:0000313" key="3">
    <source>
        <dbReference type="Proteomes" id="UP000234778"/>
    </source>
</evidence>
<evidence type="ECO:0000313" key="2">
    <source>
        <dbReference type="EMBL" id="PKY98579.1"/>
    </source>
</evidence>
<dbReference type="GeneID" id="81708699"/>
<reference evidence="2 3" key="1">
    <citation type="submission" date="2017-12" db="EMBL/GenBank/DDBJ databases">
        <title>Phylogenetic diversity of female urinary microbiome.</title>
        <authorList>
            <person name="Thomas-White K."/>
            <person name="Wolfe A.J."/>
        </authorList>
    </citation>
    <scope>NUCLEOTIDE SEQUENCE [LARGE SCALE GENOMIC DNA]</scope>
    <source>
        <strain evidence="2 3">UMB0319</strain>
    </source>
</reference>
<accession>A0A2I1KSH8</accession>
<dbReference type="Gene3D" id="3.30.310.50">
    <property type="entry name" value="Alpha-D-phosphohexomutase, C-terminal domain"/>
    <property type="match status" value="1"/>
</dbReference>
<proteinExistence type="predicted"/>
<evidence type="ECO:0000256" key="1">
    <source>
        <dbReference type="SAM" id="MobiDB-lite"/>
    </source>
</evidence>
<protein>
    <submittedName>
        <fullName evidence="2">DUF2218 domain-containing protein</fullName>
    </submittedName>
</protein>
<feature type="compositionally biased region" description="Low complexity" evidence="1">
    <location>
        <begin position="13"/>
        <end position="31"/>
    </location>
</feature>
<dbReference type="RefSeq" id="WP_006548020.1">
    <property type="nucleotide sequence ID" value="NZ_CP136961.1"/>
</dbReference>
<dbReference type="AlphaFoldDB" id="A0A2I1KSH8"/>
<comment type="caution">
    <text evidence="2">The sequence shown here is derived from an EMBL/GenBank/DDBJ whole genome shotgun (WGS) entry which is preliminary data.</text>
</comment>
<feature type="region of interest" description="Disordered" evidence="1">
    <location>
        <begin position="1"/>
        <end position="62"/>
    </location>
</feature>
<feature type="compositionally biased region" description="Pro residues" evidence="1">
    <location>
        <begin position="1"/>
        <end position="12"/>
    </location>
</feature>
<name>A0A2I1KSH8_9ACTO</name>